<dbReference type="NCBIfam" id="NF002276">
    <property type="entry name" value="PRK01209.1-4"/>
    <property type="match status" value="1"/>
</dbReference>
<evidence type="ECO:0000256" key="1">
    <source>
        <dbReference type="ARBA" id="ARBA00004651"/>
    </source>
</evidence>
<protein>
    <recommendedName>
        <fullName evidence="9">Cobalamin biosynthesis protein CobD</fullName>
    </recommendedName>
</protein>
<evidence type="ECO:0000313" key="12">
    <source>
        <dbReference type="Proteomes" id="UP001056035"/>
    </source>
</evidence>
<dbReference type="PANTHER" id="PTHR34308">
    <property type="entry name" value="COBALAMIN BIOSYNTHESIS PROTEIN CBIB"/>
    <property type="match status" value="1"/>
</dbReference>
<evidence type="ECO:0000256" key="2">
    <source>
        <dbReference type="ARBA" id="ARBA00004953"/>
    </source>
</evidence>
<feature type="region of interest" description="Disordered" evidence="10">
    <location>
        <begin position="313"/>
        <end position="339"/>
    </location>
</feature>
<keyword evidence="5 9" id="KW-0169">Cobalamin biosynthesis</keyword>
<keyword evidence="8 9" id="KW-0472">Membrane</keyword>
<keyword evidence="6 9" id="KW-0812">Transmembrane</keyword>
<evidence type="ECO:0000313" key="11">
    <source>
        <dbReference type="EMBL" id="UTI64127.1"/>
    </source>
</evidence>
<reference evidence="11 12" key="1">
    <citation type="submission" date="2022-06" db="EMBL/GenBank/DDBJ databases">
        <title>Paraconexibacter antarcticus.</title>
        <authorList>
            <person name="Kim C.S."/>
        </authorList>
    </citation>
    <scope>NUCLEOTIDE SEQUENCE [LARGE SCALE GENOMIC DNA]</scope>
    <source>
        <strain evidence="11 12">02-257</strain>
    </source>
</reference>
<organism evidence="11 12">
    <name type="scientific">Paraconexibacter antarcticus</name>
    <dbReference type="NCBI Taxonomy" id="2949664"/>
    <lineage>
        <taxon>Bacteria</taxon>
        <taxon>Bacillati</taxon>
        <taxon>Actinomycetota</taxon>
        <taxon>Thermoleophilia</taxon>
        <taxon>Solirubrobacterales</taxon>
        <taxon>Paraconexibacteraceae</taxon>
        <taxon>Paraconexibacter</taxon>
    </lineage>
</organism>
<evidence type="ECO:0000256" key="5">
    <source>
        <dbReference type="ARBA" id="ARBA00022573"/>
    </source>
</evidence>
<evidence type="ECO:0000256" key="6">
    <source>
        <dbReference type="ARBA" id="ARBA00022692"/>
    </source>
</evidence>
<keyword evidence="12" id="KW-1185">Reference proteome</keyword>
<dbReference type="EMBL" id="CP098502">
    <property type="protein sequence ID" value="UTI64127.1"/>
    <property type="molecule type" value="Genomic_DNA"/>
</dbReference>
<keyword evidence="4 9" id="KW-1003">Cell membrane</keyword>
<comment type="similarity">
    <text evidence="3 9">Belongs to the CobD/CbiB family.</text>
</comment>
<evidence type="ECO:0000256" key="4">
    <source>
        <dbReference type="ARBA" id="ARBA00022475"/>
    </source>
</evidence>
<name>A0ABY5DTH8_9ACTN</name>
<evidence type="ECO:0000256" key="3">
    <source>
        <dbReference type="ARBA" id="ARBA00006263"/>
    </source>
</evidence>
<accession>A0ABY5DTH8</accession>
<dbReference type="RefSeq" id="WP_254570840.1">
    <property type="nucleotide sequence ID" value="NZ_CP098502.1"/>
</dbReference>
<comment type="subcellular location">
    <subcellularLocation>
        <location evidence="1 9">Cell membrane</location>
        <topology evidence="1 9">Multi-pass membrane protein</topology>
    </subcellularLocation>
</comment>
<dbReference type="Pfam" id="PF03186">
    <property type="entry name" value="CobD_Cbib"/>
    <property type="match status" value="1"/>
</dbReference>
<dbReference type="Proteomes" id="UP001056035">
    <property type="component" value="Chromosome"/>
</dbReference>
<evidence type="ECO:0000256" key="10">
    <source>
        <dbReference type="SAM" id="MobiDB-lite"/>
    </source>
</evidence>
<evidence type="ECO:0000256" key="9">
    <source>
        <dbReference type="HAMAP-Rule" id="MF_00024"/>
    </source>
</evidence>
<dbReference type="InterPro" id="IPR004485">
    <property type="entry name" value="Cobalamin_biosynth_CobD/CbiB"/>
</dbReference>
<dbReference type="PANTHER" id="PTHR34308:SF1">
    <property type="entry name" value="COBALAMIN BIOSYNTHESIS PROTEIN CBIB"/>
    <property type="match status" value="1"/>
</dbReference>
<proteinExistence type="inferred from homology"/>
<keyword evidence="7 9" id="KW-1133">Transmembrane helix</keyword>
<gene>
    <name evidence="9" type="primary">cobD</name>
    <name evidence="11" type="ORF">NBH00_22660</name>
</gene>
<comment type="pathway">
    <text evidence="2 9">Cofactor biosynthesis; adenosylcobalamin biosynthesis.</text>
</comment>
<sequence length="339" mass="33870">MSGPALLGGYVADVLLGDPARRHPVAGFGQVAARTEAAVYSPSKLRGVLYTGALVGGAAVAGEAVARAGSALAGPRGRTAVLAALTWAALGGRSLTRVAARLADDVERGDLDGARARLPWLCGRDPEGLDGPALSRAALESVAENTSDAVVGALFWGAVAGPAGVAGFRAANTLDAMVGHRSDRYREFGWASAKLDDALGWPGARLGAGLTAVCAPLVGGKPDTTLETVLRDGAAHPSPNAGQVESAFAGALGVTLGGPLTYGGRAELRPTMGEGPAPTPRDVHRAARLSLAVGAAAALSCGALRSVLHTVRRPLTAPRPDKSPIGGQRTGLGGGGGSR</sequence>
<dbReference type="HAMAP" id="MF_00024">
    <property type="entry name" value="CobD_CbiB"/>
    <property type="match status" value="1"/>
</dbReference>
<feature type="compositionally biased region" description="Gly residues" evidence="10">
    <location>
        <begin position="328"/>
        <end position="339"/>
    </location>
</feature>
<evidence type="ECO:0000256" key="8">
    <source>
        <dbReference type="ARBA" id="ARBA00023136"/>
    </source>
</evidence>
<evidence type="ECO:0000256" key="7">
    <source>
        <dbReference type="ARBA" id="ARBA00022989"/>
    </source>
</evidence>
<comment type="function">
    <text evidence="9">Converts cobyric acid to cobinamide by the addition of aminopropanol on the F carboxylic group.</text>
</comment>